<dbReference type="EMBL" id="CP046172">
    <property type="protein sequence ID" value="QIS14565.1"/>
    <property type="molecule type" value="Genomic_DNA"/>
</dbReference>
<evidence type="ECO:0000259" key="1">
    <source>
        <dbReference type="PROSITE" id="PS51725"/>
    </source>
</evidence>
<dbReference type="GO" id="GO:0003824">
    <property type="term" value="F:catalytic activity"/>
    <property type="evidence" value="ECO:0007669"/>
    <property type="project" value="TreeGrafter"/>
</dbReference>
<protein>
    <recommendedName>
        <fullName evidence="1">ABM domain-containing protein</fullName>
    </recommendedName>
</protein>
<dbReference type="RefSeq" id="WP_167476954.1">
    <property type="nucleotide sequence ID" value="NZ_CP046172.1"/>
</dbReference>
<evidence type="ECO:0000313" key="3">
    <source>
        <dbReference type="Proteomes" id="UP000503540"/>
    </source>
</evidence>
<evidence type="ECO:0000313" key="2">
    <source>
        <dbReference type="EMBL" id="QIS14565.1"/>
    </source>
</evidence>
<dbReference type="InterPro" id="IPR011008">
    <property type="entry name" value="Dimeric_a/b-barrel"/>
</dbReference>
<dbReference type="KEGG" id="nah:F5544_33645"/>
<dbReference type="AlphaFoldDB" id="A0A6G9YMP2"/>
<keyword evidence="3" id="KW-1185">Reference proteome</keyword>
<dbReference type="PANTHER" id="PTHR33336:SF15">
    <property type="entry name" value="ABM DOMAIN-CONTAINING PROTEIN"/>
    <property type="match status" value="1"/>
</dbReference>
<proteinExistence type="predicted"/>
<dbReference type="PANTHER" id="PTHR33336">
    <property type="entry name" value="QUINOL MONOOXYGENASE YGIN-RELATED"/>
    <property type="match status" value="1"/>
</dbReference>
<dbReference type="SUPFAM" id="SSF54909">
    <property type="entry name" value="Dimeric alpha+beta barrel"/>
    <property type="match status" value="1"/>
</dbReference>
<reference evidence="2 3" key="1">
    <citation type="journal article" date="2019" name="ACS Chem. Biol.">
        <title>Identification and Mobilization of a Cryptic Antibiotic Biosynthesis Gene Locus from a Human-Pathogenic Nocardia Isolate.</title>
        <authorList>
            <person name="Herisse M."/>
            <person name="Ishida K."/>
            <person name="Porter J.L."/>
            <person name="Howden B."/>
            <person name="Hertweck C."/>
            <person name="Stinear T.P."/>
            <person name="Pidot S.J."/>
        </authorList>
    </citation>
    <scope>NUCLEOTIDE SEQUENCE [LARGE SCALE GENOMIC DNA]</scope>
    <source>
        <strain evidence="2 3">AUSMDU00012717</strain>
    </source>
</reference>
<dbReference type="InterPro" id="IPR007138">
    <property type="entry name" value="ABM_dom"/>
</dbReference>
<dbReference type="Proteomes" id="UP000503540">
    <property type="component" value="Chromosome"/>
</dbReference>
<dbReference type="Pfam" id="PF03992">
    <property type="entry name" value="ABM"/>
    <property type="match status" value="1"/>
</dbReference>
<feature type="domain" description="ABM" evidence="1">
    <location>
        <begin position="4"/>
        <end position="92"/>
    </location>
</feature>
<dbReference type="PROSITE" id="PS51725">
    <property type="entry name" value="ABM"/>
    <property type="match status" value="1"/>
</dbReference>
<dbReference type="Gene3D" id="3.30.70.100">
    <property type="match status" value="1"/>
</dbReference>
<accession>A0A6G9YMP2</accession>
<dbReference type="InterPro" id="IPR050744">
    <property type="entry name" value="AI-2_Isomerase_LsrG"/>
</dbReference>
<organism evidence="2 3">
    <name type="scientific">Nocardia arthritidis</name>
    <dbReference type="NCBI Taxonomy" id="228602"/>
    <lineage>
        <taxon>Bacteria</taxon>
        <taxon>Bacillati</taxon>
        <taxon>Actinomycetota</taxon>
        <taxon>Actinomycetes</taxon>
        <taxon>Mycobacteriales</taxon>
        <taxon>Nocardiaceae</taxon>
        <taxon>Nocardia</taxon>
    </lineage>
</organism>
<name>A0A6G9YMP2_9NOCA</name>
<sequence length="107" mass="11751">MATLTLSVALRLRADARPDFLAAVAKLRASVAAEPGVLDYRVGQDPDDETRVYFFERYRDQAAFEAHRATAAADDYLTALPGWLAEPSHVVIENAETVTEFAVAPKE</sequence>
<gene>
    <name evidence="2" type="ORF">F5544_33645</name>
</gene>